<keyword evidence="2" id="KW-0443">Lipid metabolism</keyword>
<dbReference type="EMBL" id="LVYI01000002">
    <property type="protein sequence ID" value="OAP63747.1"/>
    <property type="molecule type" value="Genomic_DNA"/>
</dbReference>
<evidence type="ECO:0000313" key="4">
    <source>
        <dbReference type="Proteomes" id="UP000078343"/>
    </source>
</evidence>
<organism evidence="3 4">
    <name type="scientific">Fonsecaea erecta</name>
    <dbReference type="NCBI Taxonomy" id="1367422"/>
    <lineage>
        <taxon>Eukaryota</taxon>
        <taxon>Fungi</taxon>
        <taxon>Dikarya</taxon>
        <taxon>Ascomycota</taxon>
        <taxon>Pezizomycotina</taxon>
        <taxon>Eurotiomycetes</taxon>
        <taxon>Chaetothyriomycetidae</taxon>
        <taxon>Chaetothyriales</taxon>
        <taxon>Herpotrichiellaceae</taxon>
        <taxon>Fonsecaea</taxon>
    </lineage>
</organism>
<accession>A0A178ZVL6</accession>
<name>A0A178ZVL6_9EURO</name>
<proteinExistence type="predicted"/>
<keyword evidence="1" id="KW-0378">Hydrolase</keyword>
<dbReference type="Proteomes" id="UP000078343">
    <property type="component" value="Unassembled WGS sequence"/>
</dbReference>
<comment type="caution">
    <text evidence="3">The sequence shown here is derived from an EMBL/GenBank/DDBJ whole genome shotgun (WGS) entry which is preliminary data.</text>
</comment>
<dbReference type="GO" id="GO:0019369">
    <property type="term" value="P:arachidonate metabolic process"/>
    <property type="evidence" value="ECO:0007669"/>
    <property type="project" value="TreeGrafter"/>
</dbReference>
<gene>
    <name evidence="3" type="ORF">AYL99_02974</name>
</gene>
<dbReference type="GO" id="GO:0016042">
    <property type="term" value="P:lipid catabolic process"/>
    <property type="evidence" value="ECO:0007669"/>
    <property type="project" value="UniProtKB-KW"/>
</dbReference>
<dbReference type="InterPro" id="IPR016035">
    <property type="entry name" value="Acyl_Trfase/lysoPLipase"/>
</dbReference>
<evidence type="ECO:0000256" key="1">
    <source>
        <dbReference type="ARBA" id="ARBA00022801"/>
    </source>
</evidence>
<dbReference type="GeneID" id="30007144"/>
<keyword evidence="2" id="KW-0442">Lipid degradation</keyword>
<dbReference type="Gene3D" id="3.40.1090.10">
    <property type="entry name" value="Cytosolic phospholipase A2 catalytic domain"/>
    <property type="match status" value="1"/>
</dbReference>
<dbReference type="GO" id="GO:0016020">
    <property type="term" value="C:membrane"/>
    <property type="evidence" value="ECO:0007669"/>
    <property type="project" value="TreeGrafter"/>
</dbReference>
<dbReference type="GO" id="GO:0047499">
    <property type="term" value="F:calcium-independent phospholipase A2 activity"/>
    <property type="evidence" value="ECO:0007669"/>
    <property type="project" value="TreeGrafter"/>
</dbReference>
<dbReference type="STRING" id="1367422.A0A178ZVL6"/>
<dbReference type="OrthoDB" id="626167at2759"/>
<sequence>MAATGAAYWRARLADPWAKSVVLTLDGSAYHSLFTLYVLKDLMDRIRWVEENEMLTRASTSADSPGIFEESCGEGFKRIKQTWPKVAQLKHQESSSIYLPCHYFDYIGSTSTSSLAALLLGRLRMSAEGALACYEIFLPWIYELHRPSRMSRVKDLLDVDEMKESQVTELDRLLEDLSRQSLESDKFRCKTVVCSMAKSASTGWCGSAPHLFRSYHSEIHTWFEADISNLSIRAVTEAVACNPFDTTWTQVGDTKFCDVGFRLPNPTWLIVRDIRTDIAIKQEAAKEVGIVVSIGIQSAGTDRPKDSVARQHLPSRSNAGLNKALKETVNEVHESMKQLSTQLADLQYYRLGPDLDLGEIPDELSDTSSPEKLRHAFEEQARKFLSNEETKTELDRCARALVNLRRWRCRRLEWERFAFGWTYTCRRCPKEHPVVVKSRAELAYHLFAAHDFILDPPYDEEVNKLVEQGRSHSD</sequence>
<keyword evidence="4" id="KW-1185">Reference proteome</keyword>
<dbReference type="PANTHER" id="PTHR24185:SF1">
    <property type="entry name" value="CALCIUM-INDEPENDENT PHOSPHOLIPASE A2-GAMMA"/>
    <property type="match status" value="1"/>
</dbReference>
<evidence type="ECO:0008006" key="5">
    <source>
        <dbReference type="Google" id="ProtNLM"/>
    </source>
</evidence>
<dbReference type="PANTHER" id="PTHR24185">
    <property type="entry name" value="CALCIUM-INDEPENDENT PHOSPHOLIPASE A2-GAMMA"/>
    <property type="match status" value="1"/>
</dbReference>
<dbReference type="SUPFAM" id="SSF52151">
    <property type="entry name" value="FabD/lysophospholipase-like"/>
    <property type="match status" value="1"/>
</dbReference>
<dbReference type="AlphaFoldDB" id="A0A178ZVL6"/>
<evidence type="ECO:0000256" key="2">
    <source>
        <dbReference type="ARBA" id="ARBA00022963"/>
    </source>
</evidence>
<protein>
    <recommendedName>
        <fullName evidence="5">PNPLA domain-containing protein</fullName>
    </recommendedName>
</protein>
<dbReference type="RefSeq" id="XP_018697114.1">
    <property type="nucleotide sequence ID" value="XM_018834490.1"/>
</dbReference>
<evidence type="ECO:0000313" key="3">
    <source>
        <dbReference type="EMBL" id="OAP63747.1"/>
    </source>
</evidence>
<reference evidence="3 4" key="1">
    <citation type="submission" date="2016-04" db="EMBL/GenBank/DDBJ databases">
        <title>Draft genome of Fonsecaea erecta CBS 125763.</title>
        <authorList>
            <person name="Weiss V.A."/>
            <person name="Vicente V.A."/>
            <person name="Raittz R.T."/>
            <person name="Moreno L.F."/>
            <person name="De Souza E.M."/>
            <person name="Pedrosa F.O."/>
            <person name="Steffens M.B."/>
            <person name="Faoro H."/>
            <person name="Tadra-Sfeir M.Z."/>
            <person name="Najafzadeh M.J."/>
            <person name="Felipe M.S."/>
            <person name="Teixeira M."/>
            <person name="Sun J."/>
            <person name="Xi L."/>
            <person name="Gomes R."/>
            <person name="De Azevedo C.M."/>
            <person name="Salgado C.G."/>
            <person name="Da Silva M.B."/>
            <person name="Nascimento M.F."/>
            <person name="Queiroz-Telles F."/>
            <person name="Attili D.S."/>
            <person name="Gorbushina A."/>
        </authorList>
    </citation>
    <scope>NUCLEOTIDE SEQUENCE [LARGE SCALE GENOMIC DNA]</scope>
    <source>
        <strain evidence="3 4">CBS 125763</strain>
    </source>
</reference>